<protein>
    <submittedName>
        <fullName evidence="9">DHA2 family multidrug resistance protein-like MFS transporter</fullName>
    </submittedName>
</protein>
<evidence type="ECO:0000256" key="4">
    <source>
        <dbReference type="ARBA" id="ARBA00022692"/>
    </source>
</evidence>
<evidence type="ECO:0000313" key="10">
    <source>
        <dbReference type="Proteomes" id="UP000579153"/>
    </source>
</evidence>
<feature type="transmembrane region" description="Helical" evidence="7">
    <location>
        <begin position="360"/>
        <end position="383"/>
    </location>
</feature>
<evidence type="ECO:0000256" key="7">
    <source>
        <dbReference type="SAM" id="Phobius"/>
    </source>
</evidence>
<name>A0A7W9G0J2_9ACTN</name>
<gene>
    <name evidence="9" type="ORF">HD596_001702</name>
</gene>
<dbReference type="PROSITE" id="PS50850">
    <property type="entry name" value="MFS"/>
    <property type="match status" value="1"/>
</dbReference>
<proteinExistence type="predicted"/>
<keyword evidence="10" id="KW-1185">Reference proteome</keyword>
<feature type="domain" description="Major facilitator superfamily (MFS) profile" evidence="8">
    <location>
        <begin position="16"/>
        <end position="490"/>
    </location>
</feature>
<keyword evidence="6 7" id="KW-0472">Membrane</keyword>
<keyword evidence="5 7" id="KW-1133">Transmembrane helix</keyword>
<dbReference type="PANTHER" id="PTHR42718">
    <property type="entry name" value="MAJOR FACILITATOR SUPERFAMILY MULTIDRUG TRANSPORTER MFSC"/>
    <property type="match status" value="1"/>
</dbReference>
<dbReference type="Gene3D" id="1.20.1250.20">
    <property type="entry name" value="MFS general substrate transporter like domains"/>
    <property type="match status" value="1"/>
</dbReference>
<feature type="transmembrane region" description="Helical" evidence="7">
    <location>
        <begin position="464"/>
        <end position="486"/>
    </location>
</feature>
<dbReference type="GO" id="GO:0005886">
    <property type="term" value="C:plasma membrane"/>
    <property type="evidence" value="ECO:0007669"/>
    <property type="project" value="UniProtKB-SubCell"/>
</dbReference>
<keyword evidence="2" id="KW-0813">Transport</keyword>
<feature type="transmembrane region" description="Helical" evidence="7">
    <location>
        <begin position="404"/>
        <end position="424"/>
    </location>
</feature>
<dbReference type="Pfam" id="PF07690">
    <property type="entry name" value="MFS_1"/>
    <property type="match status" value="1"/>
</dbReference>
<evidence type="ECO:0000256" key="6">
    <source>
        <dbReference type="ARBA" id="ARBA00023136"/>
    </source>
</evidence>
<dbReference type="RefSeq" id="WP_185068718.1">
    <property type="nucleotide sequence ID" value="NZ_JACHMB010000001.1"/>
</dbReference>
<dbReference type="PANTHER" id="PTHR42718:SF47">
    <property type="entry name" value="METHYL VIOLOGEN RESISTANCE PROTEIN SMVA"/>
    <property type="match status" value="1"/>
</dbReference>
<dbReference type="SUPFAM" id="SSF103473">
    <property type="entry name" value="MFS general substrate transporter"/>
    <property type="match status" value="1"/>
</dbReference>
<feature type="transmembrane region" description="Helical" evidence="7">
    <location>
        <begin position="303"/>
        <end position="323"/>
    </location>
</feature>
<feature type="transmembrane region" description="Helical" evidence="7">
    <location>
        <begin position="107"/>
        <end position="132"/>
    </location>
</feature>
<dbReference type="InterPro" id="IPR036259">
    <property type="entry name" value="MFS_trans_sf"/>
</dbReference>
<dbReference type="Proteomes" id="UP000579153">
    <property type="component" value="Unassembled WGS sequence"/>
</dbReference>
<sequence>MTTTIAPRTGVRGWLGLSVLCLATLLLAVDNTVLMLALPHLAAELHPSGTELLWITDVYGFMIAGFIITMGSLGDRIGRRRLMVIGAAAFGAASIVAAFSTTTTMLIAARVLLGLAGAAMGPSALALVAGLFPDAKRRAMAIGVFTACFMGGAATGPVIGGILLESFWWGSVFLMGVPVMVLVVVGGLFLLPETATDAGSGRIDLVSVAMSLAAVLPVVYGLKELADDPAQISAYVALAAGLAFCVAFVRRQGRLAEPLLDVRLFSDRSFTGALLILTVAMLVQGGVYLFVSQHLQLVEGLSPLAAGLWMAVPALGLVAGSLASPVLAGKLRPGLVVGWGLVLSAAGFAVVLVGDGLAALIAGVTVAFLGMAPVGALGLGLIVGAAPAERAGSASALAESSGELGIALGIALLGSLGAAVYGGAVTSPRAGGSLNEALDAAAGLPPGPAAALVTEAQAAFTQGLMAVTAAGGVFALSLAVVSMTLLRHLRPIGEESH</sequence>
<evidence type="ECO:0000256" key="3">
    <source>
        <dbReference type="ARBA" id="ARBA00022475"/>
    </source>
</evidence>
<comment type="caution">
    <text evidence="9">The sequence shown here is derived from an EMBL/GenBank/DDBJ whole genome shotgun (WGS) entry which is preliminary data.</text>
</comment>
<dbReference type="GO" id="GO:0022857">
    <property type="term" value="F:transmembrane transporter activity"/>
    <property type="evidence" value="ECO:0007669"/>
    <property type="project" value="InterPro"/>
</dbReference>
<feature type="transmembrane region" description="Helical" evidence="7">
    <location>
        <begin position="232"/>
        <end position="249"/>
    </location>
</feature>
<dbReference type="AlphaFoldDB" id="A0A7W9G0J2"/>
<dbReference type="InterPro" id="IPR011701">
    <property type="entry name" value="MFS"/>
</dbReference>
<evidence type="ECO:0000313" key="9">
    <source>
        <dbReference type="EMBL" id="MBB5774946.1"/>
    </source>
</evidence>
<comment type="subcellular location">
    <subcellularLocation>
        <location evidence="1">Cell membrane</location>
        <topology evidence="1">Multi-pass membrane protein</topology>
    </subcellularLocation>
</comment>
<evidence type="ECO:0000256" key="2">
    <source>
        <dbReference type="ARBA" id="ARBA00022448"/>
    </source>
</evidence>
<feature type="transmembrane region" description="Helical" evidence="7">
    <location>
        <begin position="168"/>
        <end position="191"/>
    </location>
</feature>
<feature type="transmembrane region" description="Helical" evidence="7">
    <location>
        <begin position="82"/>
        <end position="101"/>
    </location>
</feature>
<keyword evidence="4 7" id="KW-0812">Transmembrane</keyword>
<dbReference type="EMBL" id="JACHMB010000001">
    <property type="protein sequence ID" value="MBB5774946.1"/>
    <property type="molecule type" value="Genomic_DNA"/>
</dbReference>
<feature type="transmembrane region" description="Helical" evidence="7">
    <location>
        <begin position="203"/>
        <end position="220"/>
    </location>
</feature>
<feature type="transmembrane region" description="Helical" evidence="7">
    <location>
        <begin position="139"/>
        <end position="162"/>
    </location>
</feature>
<evidence type="ECO:0000256" key="5">
    <source>
        <dbReference type="ARBA" id="ARBA00022989"/>
    </source>
</evidence>
<dbReference type="CDD" id="cd17321">
    <property type="entry name" value="MFS_MMR_MDR_like"/>
    <property type="match status" value="1"/>
</dbReference>
<feature type="transmembrane region" description="Helical" evidence="7">
    <location>
        <begin position="335"/>
        <end position="354"/>
    </location>
</feature>
<reference evidence="9 10" key="1">
    <citation type="submission" date="2020-08" db="EMBL/GenBank/DDBJ databases">
        <title>Sequencing the genomes of 1000 actinobacteria strains.</title>
        <authorList>
            <person name="Klenk H.-P."/>
        </authorList>
    </citation>
    <scope>NUCLEOTIDE SEQUENCE [LARGE SCALE GENOMIC DNA]</scope>
    <source>
        <strain evidence="9 10">DSM 45507</strain>
    </source>
</reference>
<organism evidence="9 10">
    <name type="scientific">Nonomuraea jabiensis</name>
    <dbReference type="NCBI Taxonomy" id="882448"/>
    <lineage>
        <taxon>Bacteria</taxon>
        <taxon>Bacillati</taxon>
        <taxon>Actinomycetota</taxon>
        <taxon>Actinomycetes</taxon>
        <taxon>Streptosporangiales</taxon>
        <taxon>Streptosporangiaceae</taxon>
        <taxon>Nonomuraea</taxon>
    </lineage>
</organism>
<evidence type="ECO:0000259" key="8">
    <source>
        <dbReference type="PROSITE" id="PS50850"/>
    </source>
</evidence>
<keyword evidence="3" id="KW-1003">Cell membrane</keyword>
<accession>A0A7W9G0J2</accession>
<dbReference type="InterPro" id="IPR020846">
    <property type="entry name" value="MFS_dom"/>
</dbReference>
<dbReference type="PRINTS" id="PR01036">
    <property type="entry name" value="TCRTETB"/>
</dbReference>
<feature type="transmembrane region" description="Helical" evidence="7">
    <location>
        <begin position="52"/>
        <end position="70"/>
    </location>
</feature>
<feature type="transmembrane region" description="Helical" evidence="7">
    <location>
        <begin position="270"/>
        <end position="291"/>
    </location>
</feature>
<evidence type="ECO:0000256" key="1">
    <source>
        <dbReference type="ARBA" id="ARBA00004651"/>
    </source>
</evidence>